<dbReference type="InterPro" id="IPR010229">
    <property type="entry name" value="Pept_M38_dipep"/>
</dbReference>
<keyword evidence="1" id="KW-0645">Protease</keyword>
<organism evidence="3 4">
    <name type="scientific">Litoribacillus peritrichatus</name>
    <dbReference type="NCBI Taxonomy" id="718191"/>
    <lineage>
        <taxon>Bacteria</taxon>
        <taxon>Pseudomonadati</taxon>
        <taxon>Pseudomonadota</taxon>
        <taxon>Gammaproteobacteria</taxon>
        <taxon>Oceanospirillales</taxon>
        <taxon>Oceanospirillaceae</taxon>
        <taxon>Litoribacillus</taxon>
    </lineage>
</organism>
<dbReference type="PANTHER" id="PTHR11647">
    <property type="entry name" value="HYDRANTOINASE/DIHYDROPYRIMIDINASE FAMILY MEMBER"/>
    <property type="match status" value="1"/>
</dbReference>
<comment type="cofactor">
    <cofactor evidence="1">
        <name>Zn(2+)</name>
        <dbReference type="ChEBI" id="CHEBI:29105"/>
    </cofactor>
    <text evidence="1">Binds 2 Zn(2+) ions per subunit.</text>
</comment>
<keyword evidence="1" id="KW-0479">Metal-binding</keyword>
<protein>
    <recommendedName>
        <fullName evidence="1">Isoaspartyl dipeptidase</fullName>
        <ecNumber evidence="1">3.4.19.-</ecNumber>
    </recommendedName>
</protein>
<dbReference type="EMBL" id="BAABBN010000007">
    <property type="protein sequence ID" value="GAA3927831.1"/>
    <property type="molecule type" value="Genomic_DNA"/>
</dbReference>
<evidence type="ECO:0000259" key="2">
    <source>
        <dbReference type="Pfam" id="PF01979"/>
    </source>
</evidence>
<keyword evidence="1" id="KW-0378">Hydrolase</keyword>
<dbReference type="NCBIfam" id="TIGR01975">
    <property type="entry name" value="isoAsp_dipep"/>
    <property type="match status" value="1"/>
</dbReference>
<dbReference type="InterPro" id="IPR050378">
    <property type="entry name" value="Metallo-dep_Hydrolases_sf"/>
</dbReference>
<dbReference type="PIRSF" id="PIRSF001238">
    <property type="entry name" value="IadA"/>
    <property type="match status" value="1"/>
</dbReference>
<comment type="similarity">
    <text evidence="1">Belongs to the peptidase M38 family.</text>
</comment>
<dbReference type="SUPFAM" id="SSF51556">
    <property type="entry name" value="Metallo-dependent hydrolases"/>
    <property type="match status" value="1"/>
</dbReference>
<comment type="caution">
    <text evidence="3">The sequence shown here is derived from an EMBL/GenBank/DDBJ whole genome shotgun (WGS) entry which is preliminary data.</text>
</comment>
<gene>
    <name evidence="3" type="primary">iadA</name>
    <name evidence="3" type="ORF">GCM10022277_25310</name>
</gene>
<dbReference type="RefSeq" id="WP_344798899.1">
    <property type="nucleotide sequence ID" value="NZ_BAABBN010000007.1"/>
</dbReference>
<dbReference type="PANTHER" id="PTHR11647:SF1">
    <property type="entry name" value="COLLAPSIN RESPONSE MEDIATOR PROTEIN"/>
    <property type="match status" value="1"/>
</dbReference>
<feature type="domain" description="Amidohydrolase-related" evidence="2">
    <location>
        <begin position="52"/>
        <end position="363"/>
    </location>
</feature>
<evidence type="ECO:0000313" key="3">
    <source>
        <dbReference type="EMBL" id="GAA3927831.1"/>
    </source>
</evidence>
<dbReference type="InterPro" id="IPR006680">
    <property type="entry name" value="Amidohydro-rel"/>
</dbReference>
<dbReference type="EC" id="3.4.19.-" evidence="1"/>
<proteinExistence type="inferred from homology"/>
<comment type="subcellular location">
    <subcellularLocation>
        <location evidence="1">Cytoplasm</location>
    </subcellularLocation>
</comment>
<keyword evidence="1" id="KW-0482">Metalloprotease</keyword>
<sequence length="394" mass="41471">MYLIKGAQVFSPVFLGQKDVLIAGSKIVAMAEPDSMSVDGASMYEIDGSGKILMPGLVDSLVHIIGGGGEGGYTTRTPEMHLSDAVCAGVTTLVGVLGTDSITRTLTNLLAKASALQEEGVTVYCHTGSYQVPARTLLDGIDQDLLLIEKFIGVGEVAISDHRSSQPTRQELARLASQARVGGMLSGKAGIVSVHVGDSETCLQPILDVVSATDIPIRQFYPTHINRSQPLLDAGKGYAQLGGYLDLTASTTPEILAAGEVKCATALSELLASGVPASQISLSSDGFASLPDFDEQGNLRGLKVGDLASLLNEMRDAVFIEGVALEDAIRVVTQSPADILKLHNKGRVCVGSDADVLLLDESTLTLETVFARGALMMRDKRLLKAGVFEQDKLS</sequence>
<keyword evidence="1" id="KW-0862">Zinc</keyword>
<reference evidence="4" key="1">
    <citation type="journal article" date="2019" name="Int. J. Syst. Evol. Microbiol.">
        <title>The Global Catalogue of Microorganisms (GCM) 10K type strain sequencing project: providing services to taxonomists for standard genome sequencing and annotation.</title>
        <authorList>
            <consortium name="The Broad Institute Genomics Platform"/>
            <consortium name="The Broad Institute Genome Sequencing Center for Infectious Disease"/>
            <person name="Wu L."/>
            <person name="Ma J."/>
        </authorList>
    </citation>
    <scope>NUCLEOTIDE SEQUENCE [LARGE SCALE GENOMIC DNA]</scope>
    <source>
        <strain evidence="4">JCM 17551</strain>
    </source>
</reference>
<dbReference type="InterPro" id="IPR011059">
    <property type="entry name" value="Metal-dep_hydrolase_composite"/>
</dbReference>
<keyword evidence="4" id="KW-1185">Reference proteome</keyword>
<dbReference type="InterPro" id="IPR032466">
    <property type="entry name" value="Metal_Hydrolase"/>
</dbReference>
<evidence type="ECO:0000256" key="1">
    <source>
        <dbReference type="PIRNR" id="PIRNR001238"/>
    </source>
</evidence>
<name>A0ABP7MQ54_9GAMM</name>
<dbReference type="SUPFAM" id="SSF51338">
    <property type="entry name" value="Composite domain of metallo-dependent hydrolases"/>
    <property type="match status" value="1"/>
</dbReference>
<comment type="PTM">
    <text evidence="1">Carboxylation allows a single lysine to coordinate two zinc ions.</text>
</comment>
<dbReference type="Pfam" id="PF01979">
    <property type="entry name" value="Amidohydro_1"/>
    <property type="match status" value="1"/>
</dbReference>
<comment type="function">
    <text evidence="1">Catalyzes the hydrolytic cleavage of a subset of L-isoaspartyl (L-beta-aspartyl) dipeptides. Used to degrade proteins damaged by L-isoaspartyl residues formation.</text>
</comment>
<dbReference type="Proteomes" id="UP001501565">
    <property type="component" value="Unassembled WGS sequence"/>
</dbReference>
<evidence type="ECO:0000313" key="4">
    <source>
        <dbReference type="Proteomes" id="UP001501565"/>
    </source>
</evidence>
<dbReference type="Gene3D" id="2.30.40.10">
    <property type="entry name" value="Urease, subunit C, domain 1"/>
    <property type="match status" value="1"/>
</dbReference>
<accession>A0ABP7MQ54</accession>
<dbReference type="Gene3D" id="3.20.20.140">
    <property type="entry name" value="Metal-dependent hydrolases"/>
    <property type="match status" value="1"/>
</dbReference>